<dbReference type="EMBL" id="BJUU01000017">
    <property type="protein sequence ID" value="GEK80999.1"/>
    <property type="molecule type" value="Genomic_DNA"/>
</dbReference>
<evidence type="ECO:0008006" key="4">
    <source>
        <dbReference type="Google" id="ProtNLM"/>
    </source>
</evidence>
<dbReference type="InterPro" id="IPR012902">
    <property type="entry name" value="N_methyl_site"/>
</dbReference>
<reference evidence="2 3" key="1">
    <citation type="submission" date="2019-07" db="EMBL/GenBank/DDBJ databases">
        <title>Whole genome shotgun sequence of Agrococcus baldri NBRC 103055.</title>
        <authorList>
            <person name="Hosoyama A."/>
            <person name="Uohara A."/>
            <person name="Ohji S."/>
            <person name="Ichikawa N."/>
        </authorList>
    </citation>
    <scope>NUCLEOTIDE SEQUENCE [LARGE SCALE GENOMIC DNA]</scope>
    <source>
        <strain evidence="2 3">NBRC 103055</strain>
    </source>
</reference>
<comment type="caution">
    <text evidence="2">The sequence shown here is derived from an EMBL/GenBank/DDBJ whole genome shotgun (WGS) entry which is preliminary data.</text>
</comment>
<evidence type="ECO:0000313" key="3">
    <source>
        <dbReference type="Proteomes" id="UP000321749"/>
    </source>
</evidence>
<sequence>MSAQRLAAGRERERGMTLIELLVAISLLAVAMTLLTSMVVSASRTFTQQETQQDSTNRAAIAMRSVTQVIRGGTELELSSTWQPAPVFSTARPDSLTMNTYVGVDSTDEGPTRVTLTVDAARGELVETRFASSRAGGVWVYSTTPSRTRVLAYDVSSSAPFSYLRADSTALPSRALSETERREIAAVRVTLAVQSVPGSDASPAELVSVVSLPNLDITRTGA</sequence>
<dbReference type="PROSITE" id="PS00409">
    <property type="entry name" value="PROKAR_NTER_METHYL"/>
    <property type="match status" value="1"/>
</dbReference>
<keyword evidence="1" id="KW-0472">Membrane</keyword>
<keyword evidence="3" id="KW-1185">Reference proteome</keyword>
<dbReference type="Proteomes" id="UP000321749">
    <property type="component" value="Unassembled WGS sequence"/>
</dbReference>
<dbReference type="RefSeq" id="WP_146795750.1">
    <property type="nucleotide sequence ID" value="NZ_BJUU01000017.1"/>
</dbReference>
<organism evidence="2 3">
    <name type="scientific">Agrococcus baldri</name>
    <dbReference type="NCBI Taxonomy" id="153730"/>
    <lineage>
        <taxon>Bacteria</taxon>
        <taxon>Bacillati</taxon>
        <taxon>Actinomycetota</taxon>
        <taxon>Actinomycetes</taxon>
        <taxon>Micrococcales</taxon>
        <taxon>Microbacteriaceae</taxon>
        <taxon>Agrococcus</taxon>
    </lineage>
</organism>
<feature type="transmembrane region" description="Helical" evidence="1">
    <location>
        <begin position="21"/>
        <end position="42"/>
    </location>
</feature>
<dbReference type="InterPro" id="IPR045584">
    <property type="entry name" value="Pilin-like"/>
</dbReference>
<keyword evidence="1" id="KW-1133">Transmembrane helix</keyword>
<accession>A0AA87USU1</accession>
<evidence type="ECO:0000256" key="1">
    <source>
        <dbReference type="SAM" id="Phobius"/>
    </source>
</evidence>
<dbReference type="SUPFAM" id="SSF54523">
    <property type="entry name" value="Pili subunits"/>
    <property type="match status" value="1"/>
</dbReference>
<dbReference type="AlphaFoldDB" id="A0AA87USU1"/>
<proteinExistence type="predicted"/>
<name>A0AA87USU1_9MICO</name>
<protein>
    <recommendedName>
        <fullName evidence="4">Prepilin-type N-terminal cleavage/methylation domain-containing protein</fullName>
    </recommendedName>
</protein>
<dbReference type="Pfam" id="PF07963">
    <property type="entry name" value="N_methyl"/>
    <property type="match status" value="1"/>
</dbReference>
<dbReference type="NCBIfam" id="TIGR02532">
    <property type="entry name" value="IV_pilin_GFxxxE"/>
    <property type="match status" value="1"/>
</dbReference>
<evidence type="ECO:0000313" key="2">
    <source>
        <dbReference type="EMBL" id="GEK80999.1"/>
    </source>
</evidence>
<gene>
    <name evidence="2" type="ORF">ABA31_23500</name>
</gene>
<keyword evidence="1" id="KW-0812">Transmembrane</keyword>